<dbReference type="PANTHER" id="PTHR37507:SF2">
    <property type="entry name" value="SPORULATION PROTEIN YDCC"/>
    <property type="match status" value="1"/>
</dbReference>
<feature type="non-terminal residue" evidence="2">
    <location>
        <position position="327"/>
    </location>
</feature>
<reference evidence="2 3" key="1">
    <citation type="submission" date="2019-03" db="EMBL/GenBank/DDBJ databases">
        <title>Metabolic potential of uncultured bacteria and archaea associated with petroleum seepage in deep-sea sediments.</title>
        <authorList>
            <person name="Dong X."/>
            <person name="Hubert C."/>
        </authorList>
    </citation>
    <scope>NUCLEOTIDE SEQUENCE [LARGE SCALE GENOMIC DNA]</scope>
    <source>
        <strain evidence="2">E29_bin28</strain>
    </source>
</reference>
<comment type="caution">
    <text evidence="2">The sequence shown here is derived from an EMBL/GenBank/DDBJ whole genome shotgun (WGS) entry which is preliminary data.</text>
</comment>
<dbReference type="EMBL" id="SOIJ01000157">
    <property type="protein sequence ID" value="TET92967.1"/>
    <property type="molecule type" value="Genomic_DNA"/>
</dbReference>
<sequence>MMKKGSCMNPGKGFQKVLQCLFVLIILSGGMTSALLAIEPKEILTRSLEAQFGLDLEGIKKTKFRLPGRSYTTTTRIIRQEPDFTYTTTLAPARLKRLVILDDGKFRIKHIRGSNKSEFFPSLNSPEAKEIKRKSLNLIFINYKISKLLDGYILARPVYVISLIPKHSGNPRRKVWIDKKTYLSLKEEDYNWRGELISSSFYTEIHFDKRFSKEKFYRDFPQRPRKKVFSQERFLSLKDLRRKIRFPVSFPHYLPAGYEFQEAVLFSKERAVKLTYTNGLGVICLFQMPPNIKLRGHLEGAHPLVWKKGGRTFLLMADISRKELIKI</sequence>
<feature type="domain" description="MucB/RseB N-terminal" evidence="1">
    <location>
        <begin position="142"/>
        <end position="216"/>
    </location>
</feature>
<dbReference type="Pfam" id="PF03888">
    <property type="entry name" value="MucB_RseB"/>
    <property type="match status" value="1"/>
</dbReference>
<dbReference type="Proteomes" id="UP000316925">
    <property type="component" value="Unassembled WGS sequence"/>
</dbReference>
<organism evidence="2 3">
    <name type="scientific">Aerophobetes bacterium</name>
    <dbReference type="NCBI Taxonomy" id="2030807"/>
    <lineage>
        <taxon>Bacteria</taxon>
        <taxon>Candidatus Aerophobota</taxon>
    </lineage>
</organism>
<accession>A0A523YN94</accession>
<dbReference type="PANTHER" id="PTHR37507">
    <property type="entry name" value="SPORULATION PROTEIN YDCC"/>
    <property type="match status" value="1"/>
</dbReference>
<evidence type="ECO:0000259" key="1">
    <source>
        <dbReference type="Pfam" id="PF03888"/>
    </source>
</evidence>
<protein>
    <recommendedName>
        <fullName evidence="1">MucB/RseB N-terminal domain-containing protein</fullName>
    </recommendedName>
</protein>
<evidence type="ECO:0000313" key="3">
    <source>
        <dbReference type="Proteomes" id="UP000316925"/>
    </source>
</evidence>
<dbReference type="AlphaFoldDB" id="A0A523YN94"/>
<gene>
    <name evidence="2" type="ORF">E3J33_02770</name>
</gene>
<proteinExistence type="predicted"/>
<evidence type="ECO:0000313" key="2">
    <source>
        <dbReference type="EMBL" id="TET92967.1"/>
    </source>
</evidence>
<dbReference type="Gene3D" id="2.50.20.10">
    <property type="entry name" value="Lipoprotein localisation LolA/LolB/LppX"/>
    <property type="match status" value="1"/>
</dbReference>
<dbReference type="InterPro" id="IPR052944">
    <property type="entry name" value="Sporulation_related"/>
</dbReference>
<name>A0A523YN94_UNCAE</name>
<dbReference type="InterPro" id="IPR033434">
    <property type="entry name" value="MucB/RseB_N"/>
</dbReference>